<accession>A0A0F9CHW3</accession>
<dbReference type="AlphaFoldDB" id="A0A0F9CHW3"/>
<reference evidence="1" key="1">
    <citation type="journal article" date="2015" name="Nature">
        <title>Complex archaea that bridge the gap between prokaryotes and eukaryotes.</title>
        <authorList>
            <person name="Spang A."/>
            <person name="Saw J.H."/>
            <person name="Jorgensen S.L."/>
            <person name="Zaremba-Niedzwiedzka K."/>
            <person name="Martijn J."/>
            <person name="Lind A.E."/>
            <person name="van Eijk R."/>
            <person name="Schleper C."/>
            <person name="Guy L."/>
            <person name="Ettema T.J."/>
        </authorList>
    </citation>
    <scope>NUCLEOTIDE SEQUENCE</scope>
</reference>
<comment type="caution">
    <text evidence="1">The sequence shown here is derived from an EMBL/GenBank/DDBJ whole genome shotgun (WGS) entry which is preliminary data.</text>
</comment>
<gene>
    <name evidence="1" type="ORF">LCGC14_2321000</name>
</gene>
<proteinExistence type="predicted"/>
<evidence type="ECO:0000313" key="1">
    <source>
        <dbReference type="EMBL" id="KKL48888.1"/>
    </source>
</evidence>
<sequence>MISLLHRRRTPPRSVPEVLHLIGRAPDAIDLIGIADPVASFPRDWYACLGQTRNDRKRRNDMDLQEKWDRAVRETQILRPRLRTLLVFENTELSYISLAKSIVNMGDTVVRKGKVVAHKPTIVLPGNFPQFEGFDFEDDEIDENEVGRLLLMRGVSFPTLKYSNETHTIDVFEGSLDKSIAHFSRQLERREDVHCGLMVGPEDCWQFSVLIYVGTLALKSAPTDIERLFDYFRKHGHW</sequence>
<organism evidence="1">
    <name type="scientific">marine sediment metagenome</name>
    <dbReference type="NCBI Taxonomy" id="412755"/>
    <lineage>
        <taxon>unclassified sequences</taxon>
        <taxon>metagenomes</taxon>
        <taxon>ecological metagenomes</taxon>
    </lineage>
</organism>
<name>A0A0F9CHW3_9ZZZZ</name>
<dbReference type="EMBL" id="LAZR01033159">
    <property type="protein sequence ID" value="KKL48888.1"/>
    <property type="molecule type" value="Genomic_DNA"/>
</dbReference>
<protein>
    <submittedName>
        <fullName evidence="1">Uncharacterized protein</fullName>
    </submittedName>
</protein>